<dbReference type="GO" id="GO:0005634">
    <property type="term" value="C:nucleus"/>
    <property type="evidence" value="ECO:0007669"/>
    <property type="project" value="UniProtKB-SubCell"/>
</dbReference>
<comment type="similarity">
    <text evidence="2">Belongs to the IWS1 family.</text>
</comment>
<evidence type="ECO:0000313" key="6">
    <source>
        <dbReference type="EMBL" id="GMM35761.1"/>
    </source>
</evidence>
<feature type="region of interest" description="Disordered" evidence="4">
    <location>
        <begin position="1"/>
        <end position="125"/>
    </location>
</feature>
<evidence type="ECO:0000259" key="5">
    <source>
        <dbReference type="PROSITE" id="PS51319"/>
    </source>
</evidence>
<evidence type="ECO:0000256" key="4">
    <source>
        <dbReference type="SAM" id="MobiDB-lite"/>
    </source>
</evidence>
<dbReference type="InterPro" id="IPR035441">
    <property type="entry name" value="TFIIS/LEDGF_dom_sf"/>
</dbReference>
<gene>
    <name evidence="6" type="ORF">DASC09_030860</name>
</gene>
<evidence type="ECO:0000256" key="3">
    <source>
        <dbReference type="PROSITE-ProRule" id="PRU00649"/>
    </source>
</evidence>
<dbReference type="GO" id="GO:0016973">
    <property type="term" value="P:poly(A)+ mRNA export from nucleus"/>
    <property type="evidence" value="ECO:0007669"/>
    <property type="project" value="TreeGrafter"/>
</dbReference>
<proteinExistence type="inferred from homology"/>
<protein>
    <submittedName>
        <fullName evidence="6">Spn1 protein</fullName>
    </submittedName>
</protein>
<feature type="compositionally biased region" description="Acidic residues" evidence="4">
    <location>
        <begin position="41"/>
        <end position="66"/>
    </location>
</feature>
<feature type="compositionally biased region" description="Basic and acidic residues" evidence="4">
    <location>
        <begin position="15"/>
        <end position="24"/>
    </location>
</feature>
<keyword evidence="7" id="KW-1185">Reference proteome</keyword>
<feature type="compositionally biased region" description="Basic and acidic residues" evidence="4">
    <location>
        <begin position="100"/>
        <end position="125"/>
    </location>
</feature>
<dbReference type="PANTHER" id="PTHR46010">
    <property type="entry name" value="PROTEIN IWS1 HOMOLOG"/>
    <property type="match status" value="1"/>
</dbReference>
<feature type="compositionally biased region" description="Basic and acidic residues" evidence="4">
    <location>
        <begin position="76"/>
        <end position="92"/>
    </location>
</feature>
<dbReference type="InterPro" id="IPR051037">
    <property type="entry name" value="RNAPII_TF_IWS1"/>
</dbReference>
<dbReference type="EMBL" id="BTFZ01000011">
    <property type="protein sequence ID" value="GMM35761.1"/>
    <property type="molecule type" value="Genomic_DNA"/>
</dbReference>
<dbReference type="Gene3D" id="1.20.930.10">
    <property type="entry name" value="Conserved domain common to transcription factors TFIIS, elongin A, CRSP70"/>
    <property type="match status" value="1"/>
</dbReference>
<comment type="subcellular location">
    <subcellularLocation>
        <location evidence="3">Nucleus</location>
    </subcellularLocation>
</comment>
<keyword evidence="3" id="KW-0539">Nucleus</keyword>
<evidence type="ECO:0000256" key="2">
    <source>
        <dbReference type="ARBA" id="ARBA00037992"/>
    </source>
</evidence>
<evidence type="ECO:0000313" key="7">
    <source>
        <dbReference type="Proteomes" id="UP001360560"/>
    </source>
</evidence>
<name>A0AAV5QMG4_9ASCO</name>
<dbReference type="PANTHER" id="PTHR46010:SF1">
    <property type="entry name" value="PROTEIN IWS1 HOMOLOG"/>
    <property type="match status" value="1"/>
</dbReference>
<dbReference type="PROSITE" id="PS51319">
    <property type="entry name" value="TFIIS_N"/>
    <property type="match status" value="1"/>
</dbReference>
<dbReference type="Pfam" id="PF08711">
    <property type="entry name" value="Med26"/>
    <property type="match status" value="1"/>
</dbReference>
<dbReference type="Proteomes" id="UP001360560">
    <property type="component" value="Unassembled WGS sequence"/>
</dbReference>
<organism evidence="6 7">
    <name type="scientific">Saccharomycopsis crataegensis</name>
    <dbReference type="NCBI Taxonomy" id="43959"/>
    <lineage>
        <taxon>Eukaryota</taxon>
        <taxon>Fungi</taxon>
        <taxon>Dikarya</taxon>
        <taxon>Ascomycota</taxon>
        <taxon>Saccharomycotina</taxon>
        <taxon>Saccharomycetes</taxon>
        <taxon>Saccharomycopsidaceae</taxon>
        <taxon>Saccharomycopsis</taxon>
    </lineage>
</organism>
<dbReference type="AlphaFoldDB" id="A0AAV5QMG4"/>
<comment type="function">
    <text evidence="1">Transcription factor involved in RNA polymerase II transcription regulation. May function in both SPT15/TBP post-recruitment and recruitment steps of transcription.</text>
</comment>
<accession>A0AAV5QMG4</accession>
<comment type="caution">
    <text evidence="6">The sequence shown here is derived from an EMBL/GenBank/DDBJ whole genome shotgun (WGS) entry which is preliminary data.</text>
</comment>
<feature type="compositionally biased region" description="Low complexity" evidence="4">
    <location>
        <begin position="28"/>
        <end position="40"/>
    </location>
</feature>
<feature type="region of interest" description="Disordered" evidence="4">
    <location>
        <begin position="390"/>
        <end position="413"/>
    </location>
</feature>
<reference evidence="6 7" key="1">
    <citation type="journal article" date="2023" name="Elife">
        <title>Identification of key yeast species and microbe-microbe interactions impacting larval growth of Drosophila in the wild.</title>
        <authorList>
            <person name="Mure A."/>
            <person name="Sugiura Y."/>
            <person name="Maeda R."/>
            <person name="Honda K."/>
            <person name="Sakurai N."/>
            <person name="Takahashi Y."/>
            <person name="Watada M."/>
            <person name="Katoh T."/>
            <person name="Gotoh A."/>
            <person name="Gotoh Y."/>
            <person name="Taniguchi I."/>
            <person name="Nakamura K."/>
            <person name="Hayashi T."/>
            <person name="Katayama T."/>
            <person name="Uemura T."/>
            <person name="Hattori Y."/>
        </authorList>
    </citation>
    <scope>NUCLEOTIDE SEQUENCE [LARGE SCALE GENOMIC DNA]</scope>
    <source>
        <strain evidence="6 7">SC-9</strain>
    </source>
</reference>
<sequence length="413" mass="46826">MSSDDERGSIQNSPAHDEETRINDQDDSAGQQDNNNNDNNNDPDEMEDYVDEDEGEEEEYEDDEDQILSMGRHKKSSSEPRQNDYHVSDSHNNDNATGGSRKDRGLREEGDRYTIDDDSSATKKREMLEKRLDEAIKSGNSRRRKKNGDIDLEQMQDAQIQGLKNQMQEVAFEDARCIDEKSGVAMNKLKLLPKVKEVLLRKNLADSILDNNLLESVRVWLEPLPDGSLPAYEIQKVIFSSLLELPIKTIHLRESGLGKVVLFYQKSKRVEPGLKRIADKLVGNWTRPILNLSDNYHDKIIQQESFDIDRLIEARKRKVGDTANLDRTTYEENAARRKRAAAPQPRATAYKVAPKVNMAREMTSAQRMAAAGIGASLSRDDQYRRLNGKMLNRGGKRSAKKSGVSIEGRNLPL</sequence>
<feature type="domain" description="TFIIS N-terminal" evidence="5">
    <location>
        <begin position="215"/>
        <end position="292"/>
    </location>
</feature>
<dbReference type="RefSeq" id="XP_064852757.1">
    <property type="nucleotide sequence ID" value="XM_064996685.1"/>
</dbReference>
<dbReference type="InterPro" id="IPR017923">
    <property type="entry name" value="TFIIS_N"/>
</dbReference>
<dbReference type="GeneID" id="90073736"/>
<evidence type="ECO:0000256" key="1">
    <source>
        <dbReference type="ARBA" id="ARBA00037349"/>
    </source>
</evidence>